<feature type="compositionally biased region" description="Basic residues" evidence="1">
    <location>
        <begin position="566"/>
        <end position="577"/>
    </location>
</feature>
<dbReference type="InterPro" id="IPR035940">
    <property type="entry name" value="CAP_sf"/>
</dbReference>
<dbReference type="Gene3D" id="3.40.33.10">
    <property type="entry name" value="CAP"/>
    <property type="match status" value="1"/>
</dbReference>
<name>A0A2A9MQY8_BESBE</name>
<dbReference type="GO" id="GO:0005576">
    <property type="term" value="C:extracellular region"/>
    <property type="evidence" value="ECO:0007669"/>
    <property type="project" value="InterPro"/>
</dbReference>
<dbReference type="EMBL" id="NWUJ01000001">
    <property type="protein sequence ID" value="PFH38650.1"/>
    <property type="molecule type" value="Genomic_DNA"/>
</dbReference>
<dbReference type="KEGG" id="bbes:BESB_009920"/>
<dbReference type="AlphaFoldDB" id="A0A2A9MQY8"/>
<evidence type="ECO:0000256" key="1">
    <source>
        <dbReference type="SAM" id="MobiDB-lite"/>
    </source>
</evidence>
<dbReference type="Proteomes" id="UP000224006">
    <property type="component" value="Chromosome I"/>
</dbReference>
<dbReference type="PROSITE" id="PS01010">
    <property type="entry name" value="CRISP_2"/>
    <property type="match status" value="1"/>
</dbReference>
<dbReference type="InterPro" id="IPR001283">
    <property type="entry name" value="CRISP-related"/>
</dbReference>
<dbReference type="InterPro" id="IPR014044">
    <property type="entry name" value="CAP_dom"/>
</dbReference>
<sequence length="577" mass="64887">MLTVVASRLLVAALRNKVRRLLSETDLMKKWKLLHARTPEDMPQSVLADLAGKIPLEDKWQQVGTNDAPLMAFTTEWSKRYFDNKELSEAACGLGTKSRFVYTQEPSASGFLVVTRFEHQPATRMCERKSNQEQPELTRLQKPAEIPADKVAPTPPKPIALPPDKLKIFEAFKQQLRSGKDAVPEKALEQLKPVRFETNRKNPKCPEIDSTISDCQAECSLGASYSFSVRQNGGDCEVKAEKQKCIGLSECKNLSQKWKMLRQQPPASMPASHVEDLARLLPNSIPMRARRRPGNLCAVFNTQLSGRYALDGSPLSTDCGEGYRRYAAGGFLSDGKCFFSFGLVEESSICAVNDDEFDDGMLRKHNEIRGKYGVPLLKFDPRLKKFAEYWADRLNEEHECELYHSTPSIHRALVEGFENVGENLAVQCVGGNLRWQKVVQDWFSEILCYRYGKVGNACTADKLPKCDNKFHDEGVMVGHMTQMMADLSTHVGCAYRICQSSCRTASSPTRKFLIVCNYGPAGNIVGTHPFSKTVAEKLQRQLPGAALLPEAEEDDASQKKCQERHRQFKRQKPKEKL</sequence>
<reference evidence="3 4" key="1">
    <citation type="submission" date="2017-09" db="EMBL/GenBank/DDBJ databases">
        <title>Genome sequencing of Besnoitia besnoiti strain Bb-Ger1.</title>
        <authorList>
            <person name="Schares G."/>
            <person name="Venepally P."/>
            <person name="Lorenzi H.A."/>
        </authorList>
    </citation>
    <scope>NUCLEOTIDE SEQUENCE [LARGE SCALE GENOMIC DNA]</scope>
    <source>
        <strain evidence="3 4">Bb-Ger1</strain>
    </source>
</reference>
<evidence type="ECO:0000313" key="4">
    <source>
        <dbReference type="Proteomes" id="UP000224006"/>
    </source>
</evidence>
<feature type="compositionally biased region" description="Basic and acidic residues" evidence="1">
    <location>
        <begin position="556"/>
        <end position="565"/>
    </location>
</feature>
<proteinExistence type="predicted"/>
<keyword evidence="4" id="KW-1185">Reference proteome</keyword>
<dbReference type="PANTHER" id="PTHR10334">
    <property type="entry name" value="CYSTEINE-RICH SECRETORY PROTEIN-RELATED"/>
    <property type="match status" value="1"/>
</dbReference>
<dbReference type="SUPFAM" id="SSF55797">
    <property type="entry name" value="PR-1-like"/>
    <property type="match status" value="1"/>
</dbReference>
<protein>
    <submittedName>
        <fullName evidence="3">SCP family extracellular subfamily protein</fullName>
    </submittedName>
</protein>
<dbReference type="PRINTS" id="PR00837">
    <property type="entry name" value="V5TPXLIKE"/>
</dbReference>
<dbReference type="InterPro" id="IPR018244">
    <property type="entry name" value="Allrgn_V5/Tpx1_CS"/>
</dbReference>
<accession>A0A2A9MQY8</accession>
<feature type="region of interest" description="Disordered" evidence="1">
    <location>
        <begin position="545"/>
        <end position="577"/>
    </location>
</feature>
<feature type="domain" description="SCP" evidence="2">
    <location>
        <begin position="356"/>
        <end position="526"/>
    </location>
</feature>
<evidence type="ECO:0000259" key="2">
    <source>
        <dbReference type="SMART" id="SM00198"/>
    </source>
</evidence>
<dbReference type="STRING" id="94643.A0A2A9MQY8"/>
<comment type="caution">
    <text evidence="3">The sequence shown here is derived from an EMBL/GenBank/DDBJ whole genome shotgun (WGS) entry which is preliminary data.</text>
</comment>
<dbReference type="SMART" id="SM00198">
    <property type="entry name" value="SCP"/>
    <property type="match status" value="1"/>
</dbReference>
<evidence type="ECO:0000313" key="3">
    <source>
        <dbReference type="EMBL" id="PFH38650.1"/>
    </source>
</evidence>
<dbReference type="Pfam" id="PF00188">
    <property type="entry name" value="CAP"/>
    <property type="match status" value="1"/>
</dbReference>
<dbReference type="OrthoDB" id="330168at2759"/>
<dbReference type="VEuPathDB" id="ToxoDB:BESB_009920"/>
<dbReference type="RefSeq" id="XP_029222659.1">
    <property type="nucleotide sequence ID" value="XM_029359746.1"/>
</dbReference>
<organism evidence="3 4">
    <name type="scientific">Besnoitia besnoiti</name>
    <name type="common">Apicomplexan protozoan</name>
    <dbReference type="NCBI Taxonomy" id="94643"/>
    <lineage>
        <taxon>Eukaryota</taxon>
        <taxon>Sar</taxon>
        <taxon>Alveolata</taxon>
        <taxon>Apicomplexa</taxon>
        <taxon>Conoidasida</taxon>
        <taxon>Coccidia</taxon>
        <taxon>Eucoccidiorida</taxon>
        <taxon>Eimeriorina</taxon>
        <taxon>Sarcocystidae</taxon>
        <taxon>Besnoitia</taxon>
    </lineage>
</organism>
<gene>
    <name evidence="3" type="ORF">BESB_009920</name>
</gene>
<dbReference type="GeneID" id="40306054"/>